<comment type="similarity">
    <text evidence="1 2">Belongs to the MEMO1 family.</text>
</comment>
<dbReference type="Gene3D" id="3.40.830.10">
    <property type="entry name" value="LigB-like"/>
    <property type="match status" value="1"/>
</dbReference>
<dbReference type="PANTHER" id="PTHR11060:SF0">
    <property type="entry name" value="PROTEIN MEMO1"/>
    <property type="match status" value="1"/>
</dbReference>
<evidence type="ECO:0000256" key="1">
    <source>
        <dbReference type="ARBA" id="ARBA00006315"/>
    </source>
</evidence>
<evidence type="ECO:0000256" key="2">
    <source>
        <dbReference type="HAMAP-Rule" id="MF_00055"/>
    </source>
</evidence>
<name>A0ABU5HES3_9BACT</name>
<dbReference type="InterPro" id="IPR002737">
    <property type="entry name" value="MEMO1_fam"/>
</dbReference>
<proteinExistence type="inferred from homology"/>
<reference evidence="3 4" key="1">
    <citation type="submission" date="2023-12" db="EMBL/GenBank/DDBJ databases">
        <title>the genome sequence of Hyalangium sp. s54d21.</title>
        <authorList>
            <person name="Zhang X."/>
        </authorList>
    </citation>
    <scope>NUCLEOTIDE SEQUENCE [LARGE SCALE GENOMIC DNA]</scope>
    <source>
        <strain evidence="4">s54d21</strain>
    </source>
</reference>
<keyword evidence="4" id="KW-1185">Reference proteome</keyword>
<organism evidence="3 4">
    <name type="scientific">Hyalangium rubrum</name>
    <dbReference type="NCBI Taxonomy" id="3103134"/>
    <lineage>
        <taxon>Bacteria</taxon>
        <taxon>Pseudomonadati</taxon>
        <taxon>Myxococcota</taxon>
        <taxon>Myxococcia</taxon>
        <taxon>Myxococcales</taxon>
        <taxon>Cystobacterineae</taxon>
        <taxon>Archangiaceae</taxon>
        <taxon>Hyalangium</taxon>
    </lineage>
</organism>
<dbReference type="Proteomes" id="UP001291309">
    <property type="component" value="Unassembled WGS sequence"/>
</dbReference>
<sequence length="265" mass="28460">MARVRAPAVAGSFYSADPSLLVQQVDGWLERSPTPEQARPAALIVPHAGYIYSGPIAASAYAHLRGWKGRSPRVLLLGPCHFVPLRGLAHPDVDVLQTPLGSVNVDAELRERAEATGLVVPSAEAHRREHSLEVQLPFLQRALGSFTVLPLVVGRAAPEQVASVLEALWTDDVLPVISSDLSHYLSYAQARQVDQETAEQVVSLEGPLEGERACGAGAINGLLLAARRRKLRAELLDLRSSGDTAGDKSRVVGYGAFAFRPEART</sequence>
<evidence type="ECO:0000313" key="3">
    <source>
        <dbReference type="EMBL" id="MDY7231298.1"/>
    </source>
</evidence>
<dbReference type="RefSeq" id="WP_321550011.1">
    <property type="nucleotide sequence ID" value="NZ_JAXIVS010000014.1"/>
</dbReference>
<dbReference type="PANTHER" id="PTHR11060">
    <property type="entry name" value="PROTEIN MEMO1"/>
    <property type="match status" value="1"/>
</dbReference>
<dbReference type="HAMAP" id="MF_00055">
    <property type="entry name" value="MEMO1"/>
    <property type="match status" value="1"/>
</dbReference>
<comment type="caution">
    <text evidence="3">The sequence shown here is derived from an EMBL/GenBank/DDBJ whole genome shotgun (WGS) entry which is preliminary data.</text>
</comment>
<dbReference type="EMBL" id="JAXIVS010000014">
    <property type="protein sequence ID" value="MDY7231298.1"/>
    <property type="molecule type" value="Genomic_DNA"/>
</dbReference>
<dbReference type="CDD" id="cd07361">
    <property type="entry name" value="MEMO_like"/>
    <property type="match status" value="1"/>
</dbReference>
<dbReference type="NCBIfam" id="TIGR04336">
    <property type="entry name" value="AmmeMemoSam_B"/>
    <property type="match status" value="1"/>
</dbReference>
<dbReference type="Pfam" id="PF01875">
    <property type="entry name" value="Memo"/>
    <property type="match status" value="1"/>
</dbReference>
<protein>
    <recommendedName>
        <fullName evidence="2">MEMO1 family protein SYV04_33215</fullName>
    </recommendedName>
</protein>
<accession>A0ABU5HES3</accession>
<gene>
    <name evidence="3" type="primary">amrB</name>
    <name evidence="3" type="ORF">SYV04_33215</name>
</gene>
<evidence type="ECO:0000313" key="4">
    <source>
        <dbReference type="Proteomes" id="UP001291309"/>
    </source>
</evidence>